<dbReference type="Proteomes" id="UP000192920">
    <property type="component" value="Unassembled WGS sequence"/>
</dbReference>
<sequence>MLFLEDLTLGRRFETGSHTLTEAELLAFAHQFDPQFFHTDHEAAKNSVFDGLAASGWHTSSLSMRLVALSELGTVANGLVGMDIISMRWPRPTRAGDTLTVCVEVLENRRSNSQPGFGIVTVRWTTTNQRQEIAMQLENRIWVQARGEAD</sequence>
<keyword evidence="3" id="KW-1185">Reference proteome</keyword>
<protein>
    <submittedName>
        <fullName evidence="2">Acyl dehydratase</fullName>
    </submittedName>
</protein>
<dbReference type="Pfam" id="PF01575">
    <property type="entry name" value="MaoC_dehydratas"/>
    <property type="match status" value="1"/>
</dbReference>
<dbReference type="STRING" id="1123014.SAMN02745746_03357"/>
<feature type="domain" description="MaoC-like" evidence="1">
    <location>
        <begin position="9"/>
        <end position="125"/>
    </location>
</feature>
<dbReference type="InterPro" id="IPR029069">
    <property type="entry name" value="HotDog_dom_sf"/>
</dbReference>
<evidence type="ECO:0000313" key="3">
    <source>
        <dbReference type="Proteomes" id="UP000192920"/>
    </source>
</evidence>
<proteinExistence type="predicted"/>
<gene>
    <name evidence="2" type="ORF">SAMN02745746_03357</name>
</gene>
<dbReference type="SUPFAM" id="SSF54637">
    <property type="entry name" value="Thioesterase/thiol ester dehydrase-isomerase"/>
    <property type="match status" value="1"/>
</dbReference>
<dbReference type="InterPro" id="IPR052342">
    <property type="entry name" value="MCH/BMMD"/>
</dbReference>
<dbReference type="PANTHER" id="PTHR43664:SF1">
    <property type="entry name" value="BETA-METHYLMALYL-COA DEHYDRATASE"/>
    <property type="match status" value="1"/>
</dbReference>
<dbReference type="AlphaFoldDB" id="A0A1Y6CB02"/>
<dbReference type="RefSeq" id="WP_085277450.1">
    <property type="nucleotide sequence ID" value="NZ_FXAG01000022.1"/>
</dbReference>
<evidence type="ECO:0000259" key="1">
    <source>
        <dbReference type="Pfam" id="PF01575"/>
    </source>
</evidence>
<dbReference type="CDD" id="cd03454">
    <property type="entry name" value="YdeM"/>
    <property type="match status" value="1"/>
</dbReference>
<dbReference type="InterPro" id="IPR002539">
    <property type="entry name" value="MaoC-like_dom"/>
</dbReference>
<dbReference type="Gene3D" id="3.10.129.10">
    <property type="entry name" value="Hotdog Thioesterase"/>
    <property type="match status" value="1"/>
</dbReference>
<dbReference type="EMBL" id="FXAG01000022">
    <property type="protein sequence ID" value="SMF45489.1"/>
    <property type="molecule type" value="Genomic_DNA"/>
</dbReference>
<name>A0A1Y6CB02_9NEIS</name>
<evidence type="ECO:0000313" key="2">
    <source>
        <dbReference type="EMBL" id="SMF45489.1"/>
    </source>
</evidence>
<dbReference type="PANTHER" id="PTHR43664">
    <property type="entry name" value="MONOAMINE OXIDASE-RELATED"/>
    <property type="match status" value="1"/>
</dbReference>
<organism evidence="2 3">
    <name type="scientific">Pseudogulbenkiania subflava DSM 22618</name>
    <dbReference type="NCBI Taxonomy" id="1123014"/>
    <lineage>
        <taxon>Bacteria</taxon>
        <taxon>Pseudomonadati</taxon>
        <taxon>Pseudomonadota</taxon>
        <taxon>Betaproteobacteria</taxon>
        <taxon>Neisseriales</taxon>
        <taxon>Chromobacteriaceae</taxon>
        <taxon>Pseudogulbenkiania</taxon>
    </lineage>
</organism>
<accession>A0A1Y6CB02</accession>
<reference evidence="3" key="1">
    <citation type="submission" date="2017-04" db="EMBL/GenBank/DDBJ databases">
        <authorList>
            <person name="Varghese N."/>
            <person name="Submissions S."/>
        </authorList>
    </citation>
    <scope>NUCLEOTIDE SEQUENCE [LARGE SCALE GENOMIC DNA]</scope>
    <source>
        <strain evidence="3">DSM 22618</strain>
    </source>
</reference>